<accession>A0A8S5V9A0</accession>
<proteinExistence type="predicted"/>
<reference evidence="1" key="1">
    <citation type="journal article" date="2021" name="Proc. Natl. Acad. Sci. U.S.A.">
        <title>A Catalog of Tens of Thousands of Viruses from Human Metagenomes Reveals Hidden Associations with Chronic Diseases.</title>
        <authorList>
            <person name="Tisza M.J."/>
            <person name="Buck C.B."/>
        </authorList>
    </citation>
    <scope>NUCLEOTIDE SEQUENCE</scope>
    <source>
        <strain evidence="1">CtCpR1</strain>
    </source>
</reference>
<evidence type="ECO:0000313" key="1">
    <source>
        <dbReference type="EMBL" id="DAG03175.1"/>
    </source>
</evidence>
<sequence>MKQAPNFYRKNAAYGVARRVMTRKKATPEEMRDSVGQVVTWCYLVALRSVTGWNVQEMDGFLEKAARNAEDYMTRVRVSTSDKTARKWLDGVVKNLAFVLPADKPLKKQADRDELAQKRIGADMAWKIMSAALLRKEPWGCAEDEALAQKVLNEMRDYYENRFLDWAKEGDAYGMERLKRDVESVLGEAVEVLDDGRGAVFANTIY</sequence>
<dbReference type="EMBL" id="BK016224">
    <property type="protein sequence ID" value="DAG03175.1"/>
    <property type="molecule type" value="Genomic_DNA"/>
</dbReference>
<protein>
    <submittedName>
        <fullName evidence="1">Uncharacterized protein</fullName>
    </submittedName>
</protein>
<organism evidence="1">
    <name type="scientific">Caudovirales sp. ctCpR1</name>
    <dbReference type="NCBI Taxonomy" id="2825760"/>
    <lineage>
        <taxon>Viruses</taxon>
        <taxon>Duplodnaviria</taxon>
        <taxon>Heunggongvirae</taxon>
        <taxon>Uroviricota</taxon>
        <taxon>Caudoviricetes</taxon>
    </lineage>
</organism>
<name>A0A8S5V9A0_9CAUD</name>